<proteinExistence type="predicted"/>
<evidence type="ECO:0000256" key="1">
    <source>
        <dbReference type="PIRNR" id="PIRNR029826"/>
    </source>
</evidence>
<dbReference type="SUPFAM" id="SSF101386">
    <property type="entry name" value="all-alpha NTP pyrophosphatases"/>
    <property type="match status" value="1"/>
</dbReference>
<evidence type="ECO:0000256" key="2">
    <source>
        <dbReference type="SAM" id="MobiDB-lite"/>
    </source>
</evidence>
<dbReference type="GO" id="GO:0005829">
    <property type="term" value="C:cytosol"/>
    <property type="evidence" value="ECO:0007669"/>
    <property type="project" value="UniProtKB-SubCell"/>
</dbReference>
<dbReference type="PANTHER" id="PTHR46523:SF1">
    <property type="entry name" value="DCTP PYROPHOSPHATASE 1"/>
    <property type="match status" value="1"/>
</dbReference>
<keyword evidence="1" id="KW-0460">Magnesium</keyword>
<reference evidence="3 4" key="1">
    <citation type="submission" date="2018-04" db="EMBL/GenBank/DDBJ databases">
        <authorList>
            <person name="Zhang X."/>
            <person name="Yuan J."/>
            <person name="Li F."/>
            <person name="Xiang J."/>
        </authorList>
    </citation>
    <scope>NUCLEOTIDE SEQUENCE [LARGE SCALE GENOMIC DNA]</scope>
    <source>
        <tissue evidence="3">Muscle</tissue>
    </source>
</reference>
<keyword evidence="1" id="KW-0378">Hydrolase</keyword>
<comment type="caution">
    <text evidence="3">The sequence shown here is derived from an EMBL/GenBank/DDBJ whole genome shotgun (WGS) entry which is preliminary data.</text>
</comment>
<evidence type="ECO:0000313" key="3">
    <source>
        <dbReference type="EMBL" id="ROT71822.1"/>
    </source>
</evidence>
<keyword evidence="1" id="KW-0479">Metal-binding</keyword>
<dbReference type="EC" id="3.6.1.12" evidence="1"/>
<dbReference type="GO" id="GO:0047840">
    <property type="term" value="F:dCTP diphosphatase activity"/>
    <property type="evidence" value="ECO:0007669"/>
    <property type="project" value="UniProtKB-UniRule"/>
</dbReference>
<dbReference type="InterPro" id="IPR052555">
    <property type="entry name" value="dCTP_Pyrophosphatase"/>
</dbReference>
<dbReference type="Pfam" id="PF12643">
    <property type="entry name" value="MazG-like"/>
    <property type="match status" value="1"/>
</dbReference>
<sequence>MAQSDPEDREFKFSSNLSLEEIRSDQHNFCKERNWAQFHPPRNVLLALVGEVGELSELFQWRGEVTRGLPDFSAHEKTRVGEELSDILIYLVDLAEQCEIDLPRAVKEKMVKNAEKYPVERVIGRSDKYNDYPEYLLQEAPAGEEPQPEREEGDGSE</sequence>
<dbReference type="PANTHER" id="PTHR46523">
    <property type="entry name" value="DCTP PYROPHOSPHATASE 1"/>
    <property type="match status" value="1"/>
</dbReference>
<keyword evidence="1" id="KW-0963">Cytoplasm</keyword>
<dbReference type="GO" id="GO:0000287">
    <property type="term" value="F:magnesium ion binding"/>
    <property type="evidence" value="ECO:0007669"/>
    <property type="project" value="UniProtKB-UniRule"/>
</dbReference>
<name>A0A3R7Q9B9_PENVA</name>
<dbReference type="STRING" id="6689.A0A3R7Q9B9"/>
<dbReference type="InterPro" id="IPR025984">
    <property type="entry name" value="DCTPP"/>
</dbReference>
<evidence type="ECO:0000313" key="4">
    <source>
        <dbReference type="Proteomes" id="UP000283509"/>
    </source>
</evidence>
<accession>A0A3R7Q9B9</accession>
<dbReference type="GO" id="GO:0006253">
    <property type="term" value="P:dCTP catabolic process"/>
    <property type="evidence" value="ECO:0007669"/>
    <property type="project" value="UniProtKB-UniRule"/>
</dbReference>
<dbReference type="Proteomes" id="UP000283509">
    <property type="component" value="Unassembled WGS sequence"/>
</dbReference>
<dbReference type="CDD" id="cd11537">
    <property type="entry name" value="NTP-PPase_RS21-C6_like"/>
    <property type="match status" value="1"/>
</dbReference>
<reference evidence="3 4" key="2">
    <citation type="submission" date="2019-01" db="EMBL/GenBank/DDBJ databases">
        <title>The decoding of complex shrimp genome reveals the adaptation for benthos swimmer, frequently molting mechanism and breeding impact on genome.</title>
        <authorList>
            <person name="Sun Y."/>
            <person name="Gao Y."/>
            <person name="Yu Y."/>
        </authorList>
    </citation>
    <scope>NUCLEOTIDE SEQUENCE [LARGE SCALE GENOMIC DNA]</scope>
    <source>
        <tissue evidence="3">Muscle</tissue>
    </source>
</reference>
<protein>
    <recommendedName>
        <fullName evidence="1">dCTP pyrophosphatase 1</fullName>
        <ecNumber evidence="1">3.6.1.12</ecNumber>
    </recommendedName>
</protein>
<comment type="subcellular location">
    <subcellularLocation>
        <location evidence="1">Cytoplasm</location>
        <location evidence="1">Cytosol</location>
    </subcellularLocation>
</comment>
<keyword evidence="4" id="KW-1185">Reference proteome</keyword>
<dbReference type="GO" id="GO:0042262">
    <property type="term" value="P:DNA protection"/>
    <property type="evidence" value="ECO:0007669"/>
    <property type="project" value="UniProtKB-UniRule"/>
</dbReference>
<dbReference type="AlphaFoldDB" id="A0A3R7Q9B9"/>
<comment type="catalytic activity">
    <reaction evidence="1">
        <text>dCTP + H2O = dCMP + diphosphate + H(+)</text>
        <dbReference type="Rhea" id="RHEA:22636"/>
        <dbReference type="ChEBI" id="CHEBI:15377"/>
        <dbReference type="ChEBI" id="CHEBI:15378"/>
        <dbReference type="ChEBI" id="CHEBI:33019"/>
        <dbReference type="ChEBI" id="CHEBI:57566"/>
        <dbReference type="ChEBI" id="CHEBI:61481"/>
        <dbReference type="EC" id="3.6.1.12"/>
    </reaction>
</comment>
<dbReference type="Gene3D" id="1.10.287.1080">
    <property type="entry name" value="MazG-like"/>
    <property type="match status" value="1"/>
</dbReference>
<gene>
    <name evidence="3" type="ORF">C7M84_009850</name>
</gene>
<dbReference type="EMBL" id="QCYY01002241">
    <property type="protein sequence ID" value="ROT71822.1"/>
    <property type="molecule type" value="Genomic_DNA"/>
</dbReference>
<comment type="cofactor">
    <cofactor evidence="1">
        <name>Mg(2+)</name>
        <dbReference type="ChEBI" id="CHEBI:18420"/>
    </cofactor>
</comment>
<comment type="function">
    <text evidence="1">Hydrolyzes deoxynucleoside triphosphates (dNTPs) to the corresponding nucleoside monophosphates. Has a strong preference for dCTP and its analogs including 5-iodo-dCTP and 5-methyl-dCTP for which it may even have a higher efficiency. May protect DNA or RNA against the incorporation of these genotoxic nucleotide analogs through their catabolism.</text>
</comment>
<dbReference type="OrthoDB" id="411123at2759"/>
<feature type="region of interest" description="Disordered" evidence="2">
    <location>
        <begin position="134"/>
        <end position="157"/>
    </location>
</feature>
<organism evidence="3 4">
    <name type="scientific">Penaeus vannamei</name>
    <name type="common">Whiteleg shrimp</name>
    <name type="synonym">Litopenaeus vannamei</name>
    <dbReference type="NCBI Taxonomy" id="6689"/>
    <lineage>
        <taxon>Eukaryota</taxon>
        <taxon>Metazoa</taxon>
        <taxon>Ecdysozoa</taxon>
        <taxon>Arthropoda</taxon>
        <taxon>Crustacea</taxon>
        <taxon>Multicrustacea</taxon>
        <taxon>Malacostraca</taxon>
        <taxon>Eumalacostraca</taxon>
        <taxon>Eucarida</taxon>
        <taxon>Decapoda</taxon>
        <taxon>Dendrobranchiata</taxon>
        <taxon>Penaeoidea</taxon>
        <taxon>Penaeidae</taxon>
        <taxon>Penaeus</taxon>
    </lineage>
</organism>
<comment type="subunit">
    <text evidence="1">Homotetramer.</text>
</comment>